<evidence type="ECO:0000259" key="1">
    <source>
        <dbReference type="Pfam" id="PF18804"/>
    </source>
</evidence>
<name>A0A162ECU9_9CRUS</name>
<dbReference type="AlphaFoldDB" id="A0A162ECU9"/>
<organism evidence="2 3">
    <name type="scientific">Daphnia magna</name>
    <dbReference type="NCBI Taxonomy" id="35525"/>
    <lineage>
        <taxon>Eukaryota</taxon>
        <taxon>Metazoa</taxon>
        <taxon>Ecdysozoa</taxon>
        <taxon>Arthropoda</taxon>
        <taxon>Crustacea</taxon>
        <taxon>Branchiopoda</taxon>
        <taxon>Diplostraca</taxon>
        <taxon>Cladocera</taxon>
        <taxon>Anomopoda</taxon>
        <taxon>Daphniidae</taxon>
        <taxon>Daphnia</taxon>
    </lineage>
</organism>
<accession>A0A162ECU9</accession>
<gene>
    <name evidence="2" type="ORF">APZ42_026646</name>
</gene>
<dbReference type="EMBL" id="LRGB01002101">
    <property type="protein sequence ID" value="KZS09150.1"/>
    <property type="molecule type" value="Genomic_DNA"/>
</dbReference>
<protein>
    <recommendedName>
        <fullName evidence="1">CxC3 like cysteine cluster domain-containing protein</fullName>
    </recommendedName>
</protein>
<reference evidence="2 3" key="1">
    <citation type="submission" date="2016-03" db="EMBL/GenBank/DDBJ databases">
        <title>EvidentialGene: Evidence-directed Construction of Genes on Genomes.</title>
        <authorList>
            <person name="Gilbert D.G."/>
            <person name="Choi J.-H."/>
            <person name="Mockaitis K."/>
            <person name="Colbourne J."/>
            <person name="Pfrender M."/>
        </authorList>
    </citation>
    <scope>NUCLEOTIDE SEQUENCE [LARGE SCALE GENOMIC DNA]</scope>
    <source>
        <strain evidence="2 3">Xinb3</strain>
        <tissue evidence="2">Complete organism</tissue>
    </source>
</reference>
<feature type="domain" description="CxC3 like cysteine cluster" evidence="1">
    <location>
        <begin position="84"/>
        <end position="202"/>
    </location>
</feature>
<dbReference type="Pfam" id="PF18804">
    <property type="entry name" value="CxC3"/>
    <property type="match status" value="1"/>
</dbReference>
<keyword evidence="3" id="KW-1185">Reference proteome</keyword>
<evidence type="ECO:0000313" key="3">
    <source>
        <dbReference type="Proteomes" id="UP000076858"/>
    </source>
</evidence>
<dbReference type="Proteomes" id="UP000076858">
    <property type="component" value="Unassembled WGS sequence"/>
</dbReference>
<comment type="caution">
    <text evidence="2">The sequence shown here is derived from an EMBL/GenBank/DDBJ whole genome shotgun (WGS) entry which is preliminary data.</text>
</comment>
<proteinExistence type="predicted"/>
<dbReference type="InterPro" id="IPR040564">
    <property type="entry name" value="CxC3-like"/>
</dbReference>
<sequence length="262" mass="29809">MKISKYFVPESVDYQTEVPKIFPVEFTKELIGRVHQFTEKEFPDERGKSKTKEKKIVEDDIERGSDVTMVETAYKAVFEVYGSVPVPLFPAGPCPECSKIGVLGMVVVTSNSSSHWFSVVTKDGVFELNAPVYRCNQRTTCNYNREVRLEDFMSCGYFPGNPNKPRFMFSTKLLQMWHHVSLLTPGTSLTQFSNALSSTSQDAGLRFQTTSKAYAYVNHLIDKCVKVIKKRWCRSCTSEITEELEPHSALVDGNLKLCRRSR</sequence>
<evidence type="ECO:0000313" key="2">
    <source>
        <dbReference type="EMBL" id="KZS09150.1"/>
    </source>
</evidence>
<dbReference type="OrthoDB" id="6391007at2759"/>